<protein>
    <submittedName>
        <fullName evidence="3">Helix-turn-helix</fullName>
    </submittedName>
</protein>
<sequence length="135" mass="15701">MTTGTKIRLLREQKGWDQGFIAAKLDVTQPAISKLESDQTKLSWDNAVKLGELFGVDPEYFFDSAVNNYVYNNQKVNQLFNSEYTEVDIEHFKQSYESQIKLKDDLLSANNKIISTLEEHIRDLKQQIIELKQKK</sequence>
<dbReference type="SMART" id="SM00530">
    <property type="entry name" value="HTH_XRE"/>
    <property type="match status" value="1"/>
</dbReference>
<dbReference type="SUPFAM" id="SSF47413">
    <property type="entry name" value="lambda repressor-like DNA-binding domains"/>
    <property type="match status" value="1"/>
</dbReference>
<dbReference type="PANTHER" id="PTHR46558">
    <property type="entry name" value="TRACRIPTIONAL REGULATORY PROTEIN-RELATED-RELATED"/>
    <property type="match status" value="1"/>
</dbReference>
<evidence type="ECO:0000259" key="2">
    <source>
        <dbReference type="PROSITE" id="PS50943"/>
    </source>
</evidence>
<organism evidence="3 4">
    <name type="scientific">Mucilaginibacter gossypii</name>
    <dbReference type="NCBI Taxonomy" id="551996"/>
    <lineage>
        <taxon>Bacteria</taxon>
        <taxon>Pseudomonadati</taxon>
        <taxon>Bacteroidota</taxon>
        <taxon>Sphingobacteriia</taxon>
        <taxon>Sphingobacteriales</taxon>
        <taxon>Sphingobacteriaceae</taxon>
        <taxon>Mucilaginibacter</taxon>
    </lineage>
</organism>
<dbReference type="EMBL" id="FNCG01000007">
    <property type="protein sequence ID" value="SDH16063.1"/>
    <property type="molecule type" value="Genomic_DNA"/>
</dbReference>
<dbReference type="PANTHER" id="PTHR46558:SF4">
    <property type="entry name" value="DNA-BIDING PHAGE PROTEIN"/>
    <property type="match status" value="1"/>
</dbReference>
<dbReference type="PROSITE" id="PS50943">
    <property type="entry name" value="HTH_CROC1"/>
    <property type="match status" value="1"/>
</dbReference>
<dbReference type="AlphaFoldDB" id="A0A1G8A5B5"/>
<dbReference type="CDD" id="cd00093">
    <property type="entry name" value="HTH_XRE"/>
    <property type="match status" value="1"/>
</dbReference>
<dbReference type="RefSeq" id="WP_091168627.1">
    <property type="nucleotide sequence ID" value="NZ_FNCG01000007.1"/>
</dbReference>
<accession>A0A1G8A5B5</accession>
<dbReference type="Pfam" id="PF01381">
    <property type="entry name" value="HTH_3"/>
    <property type="match status" value="1"/>
</dbReference>
<reference evidence="4" key="1">
    <citation type="submission" date="2016-10" db="EMBL/GenBank/DDBJ databases">
        <authorList>
            <person name="Varghese N."/>
            <person name="Submissions S."/>
        </authorList>
    </citation>
    <scope>NUCLEOTIDE SEQUENCE [LARGE SCALE GENOMIC DNA]</scope>
    <source>
        <strain evidence="4">Gh-67</strain>
    </source>
</reference>
<dbReference type="Proteomes" id="UP000199705">
    <property type="component" value="Unassembled WGS sequence"/>
</dbReference>
<dbReference type="GO" id="GO:0003677">
    <property type="term" value="F:DNA binding"/>
    <property type="evidence" value="ECO:0007669"/>
    <property type="project" value="UniProtKB-KW"/>
</dbReference>
<feature type="domain" description="HTH cro/C1-type" evidence="2">
    <location>
        <begin position="7"/>
        <end position="61"/>
    </location>
</feature>
<evidence type="ECO:0000256" key="1">
    <source>
        <dbReference type="ARBA" id="ARBA00023125"/>
    </source>
</evidence>
<keyword evidence="4" id="KW-1185">Reference proteome</keyword>
<dbReference type="Gene3D" id="1.10.260.40">
    <property type="entry name" value="lambda repressor-like DNA-binding domains"/>
    <property type="match status" value="1"/>
</dbReference>
<name>A0A1G8A5B5_9SPHI</name>
<proteinExistence type="predicted"/>
<gene>
    <name evidence="3" type="ORF">SAMN05192573_10796</name>
</gene>
<evidence type="ECO:0000313" key="4">
    <source>
        <dbReference type="Proteomes" id="UP000199705"/>
    </source>
</evidence>
<evidence type="ECO:0000313" key="3">
    <source>
        <dbReference type="EMBL" id="SDH16063.1"/>
    </source>
</evidence>
<dbReference type="InterPro" id="IPR001387">
    <property type="entry name" value="Cro/C1-type_HTH"/>
</dbReference>
<keyword evidence="1" id="KW-0238">DNA-binding</keyword>
<dbReference type="InterPro" id="IPR010982">
    <property type="entry name" value="Lambda_DNA-bd_dom_sf"/>
</dbReference>